<dbReference type="EMBL" id="QBUD01000002">
    <property type="protein sequence ID" value="PUB17607.1"/>
    <property type="molecule type" value="Genomic_DNA"/>
</dbReference>
<organism evidence="1 2">
    <name type="scientific">Yoonia sediminilitoris</name>
    <dbReference type="NCBI Taxonomy" id="1286148"/>
    <lineage>
        <taxon>Bacteria</taxon>
        <taxon>Pseudomonadati</taxon>
        <taxon>Pseudomonadota</taxon>
        <taxon>Alphaproteobacteria</taxon>
        <taxon>Rhodobacterales</taxon>
        <taxon>Paracoccaceae</taxon>
        <taxon>Yoonia</taxon>
    </lineage>
</organism>
<evidence type="ECO:0000313" key="1">
    <source>
        <dbReference type="EMBL" id="PUB17607.1"/>
    </source>
</evidence>
<name>A0A2T6KN78_9RHOB</name>
<proteinExistence type="predicted"/>
<sequence>MLPISTDKVAEVIILARELDRAEREFDGFVDRLNEDEQTALVAIFWIGRGSFDADDLEEAIQTARQERSTPTKDYLKGSPHLADHLISGLEALGIDASDAEDALLGHR</sequence>
<accession>A0A2T6KN78</accession>
<reference evidence="1 2" key="1">
    <citation type="submission" date="2018-04" db="EMBL/GenBank/DDBJ databases">
        <title>Genomic Encyclopedia of Archaeal and Bacterial Type Strains, Phase II (KMG-II): from individual species to whole genera.</title>
        <authorList>
            <person name="Goeker M."/>
        </authorList>
    </citation>
    <scope>NUCLEOTIDE SEQUENCE [LARGE SCALE GENOMIC DNA]</scope>
    <source>
        <strain evidence="1 2">DSM 29955</strain>
    </source>
</reference>
<dbReference type="InterPro" id="IPR022254">
    <property type="entry name" value="DUF3775"/>
</dbReference>
<protein>
    <submittedName>
        <fullName evidence="1">Uncharacterized protein DUF3775</fullName>
    </submittedName>
</protein>
<dbReference type="OrthoDB" id="5641374at2"/>
<keyword evidence="2" id="KW-1185">Reference proteome</keyword>
<gene>
    <name evidence="1" type="ORF">C8N45_102619</name>
</gene>
<dbReference type="RefSeq" id="WP_108385711.1">
    <property type="nucleotide sequence ID" value="NZ_QBUD01000002.1"/>
</dbReference>
<comment type="caution">
    <text evidence="1">The sequence shown here is derived from an EMBL/GenBank/DDBJ whole genome shotgun (WGS) entry which is preliminary data.</text>
</comment>
<dbReference type="Proteomes" id="UP000244523">
    <property type="component" value="Unassembled WGS sequence"/>
</dbReference>
<dbReference type="AlphaFoldDB" id="A0A2T6KN78"/>
<evidence type="ECO:0000313" key="2">
    <source>
        <dbReference type="Proteomes" id="UP000244523"/>
    </source>
</evidence>
<dbReference type="Pfam" id="PF12616">
    <property type="entry name" value="DUF3775"/>
    <property type="match status" value="1"/>
</dbReference>